<keyword evidence="1" id="KW-1133">Transmembrane helix</keyword>
<evidence type="ECO:0000313" key="3">
    <source>
        <dbReference type="Proteomes" id="UP001152604"/>
    </source>
</evidence>
<evidence type="ECO:0000256" key="1">
    <source>
        <dbReference type="SAM" id="Phobius"/>
    </source>
</evidence>
<sequence length="41" mass="4458">MAKEIPREEEQRGTGKVIMWGAVISAVLFVGLMAIFVLGPI</sequence>
<proteinExistence type="predicted"/>
<name>A0ABM9DHU1_9HYPH</name>
<keyword evidence="1" id="KW-0472">Membrane</keyword>
<evidence type="ECO:0000313" key="2">
    <source>
        <dbReference type="EMBL" id="CAH2395383.1"/>
    </source>
</evidence>
<keyword evidence="1" id="KW-0812">Transmembrane</keyword>
<feature type="transmembrane region" description="Helical" evidence="1">
    <location>
        <begin position="17"/>
        <end position="38"/>
    </location>
</feature>
<protein>
    <recommendedName>
        <fullName evidence="4">Aa3-type cytochrome c oxidase subunit IV</fullName>
    </recommendedName>
</protein>
<gene>
    <name evidence="2" type="ORF">MES4922_120132</name>
</gene>
<dbReference type="EMBL" id="CAKXZS010000004">
    <property type="protein sequence ID" value="CAH2395383.1"/>
    <property type="molecule type" value="Genomic_DNA"/>
</dbReference>
<accession>A0ABM9DHU1</accession>
<dbReference type="Proteomes" id="UP001152604">
    <property type="component" value="Unassembled WGS sequence"/>
</dbReference>
<organism evidence="2 3">
    <name type="scientific">Mesorhizobium ventifaucium</name>
    <dbReference type="NCBI Taxonomy" id="666020"/>
    <lineage>
        <taxon>Bacteria</taxon>
        <taxon>Pseudomonadati</taxon>
        <taxon>Pseudomonadota</taxon>
        <taxon>Alphaproteobacteria</taxon>
        <taxon>Hyphomicrobiales</taxon>
        <taxon>Phyllobacteriaceae</taxon>
        <taxon>Mesorhizobium</taxon>
    </lineage>
</organism>
<comment type="caution">
    <text evidence="2">The sequence shown here is derived from an EMBL/GenBank/DDBJ whole genome shotgun (WGS) entry which is preliminary data.</text>
</comment>
<dbReference type="RefSeq" id="WP_301555123.1">
    <property type="nucleotide sequence ID" value="NZ_CAKXZS010000004.1"/>
</dbReference>
<evidence type="ECO:0008006" key="4">
    <source>
        <dbReference type="Google" id="ProtNLM"/>
    </source>
</evidence>
<reference evidence="2" key="1">
    <citation type="submission" date="2022-03" db="EMBL/GenBank/DDBJ databases">
        <authorList>
            <person name="Brunel B."/>
        </authorList>
    </citation>
    <scope>NUCLEOTIDE SEQUENCE</scope>
    <source>
        <strain evidence="2">STM4922sample</strain>
    </source>
</reference>
<keyword evidence="3" id="KW-1185">Reference proteome</keyword>